<dbReference type="KEGG" id="mama:GII36_01075"/>
<dbReference type="GO" id="GO:0006281">
    <property type="term" value="P:DNA repair"/>
    <property type="evidence" value="ECO:0007669"/>
    <property type="project" value="InterPro"/>
</dbReference>
<dbReference type="InterPro" id="IPR036388">
    <property type="entry name" value="WH-like_DNA-bd_sf"/>
</dbReference>
<evidence type="ECO:0000259" key="2">
    <source>
        <dbReference type="Pfam" id="PF01035"/>
    </source>
</evidence>
<evidence type="ECO:0000256" key="1">
    <source>
        <dbReference type="ARBA" id="ARBA00022763"/>
    </source>
</evidence>
<keyword evidence="3" id="KW-0489">Methyltransferase</keyword>
<dbReference type="AlphaFoldDB" id="A0A857MJY3"/>
<dbReference type="InterPro" id="IPR052520">
    <property type="entry name" value="ATL_DNA_repair"/>
</dbReference>
<dbReference type="PANTHER" id="PTHR42942:SF1">
    <property type="entry name" value="ALKYLTRANSFERASE-LIKE PROTEIN 1"/>
    <property type="match status" value="1"/>
</dbReference>
<gene>
    <name evidence="3" type="ORF">GII36_01075</name>
</gene>
<dbReference type="InterPro" id="IPR036217">
    <property type="entry name" value="MethylDNA_cys_MeTrfase_DNAb"/>
</dbReference>
<dbReference type="Gene3D" id="1.10.10.10">
    <property type="entry name" value="Winged helix-like DNA-binding domain superfamily/Winged helix DNA-binding domain"/>
    <property type="match status" value="1"/>
</dbReference>
<dbReference type="Proteomes" id="UP001059824">
    <property type="component" value="Chromosome"/>
</dbReference>
<reference evidence="3" key="1">
    <citation type="journal article" date="2021" name="Nat. Microbiol.">
        <title>Cocultivation of an ultrasmall environmental parasitic bacterium with lytic ability against bacteria associated with wastewater foams.</title>
        <authorList>
            <person name="Batinovic S."/>
            <person name="Rose J.J.A."/>
            <person name="Ratcliffe J."/>
            <person name="Seviour R.J."/>
            <person name="Petrovski S."/>
        </authorList>
    </citation>
    <scope>NUCLEOTIDE SEQUENCE</scope>
    <source>
        <strain evidence="3">JR1</strain>
    </source>
</reference>
<dbReference type="Pfam" id="PF01035">
    <property type="entry name" value="DNA_binding_1"/>
    <property type="match status" value="1"/>
</dbReference>
<keyword evidence="4" id="KW-1185">Reference proteome</keyword>
<dbReference type="SUPFAM" id="SSF46767">
    <property type="entry name" value="Methylated DNA-protein cysteine methyltransferase, C-terminal domain"/>
    <property type="match status" value="1"/>
</dbReference>
<name>A0A857MJY3_9BACT</name>
<dbReference type="GO" id="GO:0008168">
    <property type="term" value="F:methyltransferase activity"/>
    <property type="evidence" value="ECO:0007669"/>
    <property type="project" value="UniProtKB-KW"/>
</dbReference>
<evidence type="ECO:0000313" key="4">
    <source>
        <dbReference type="Proteomes" id="UP001059824"/>
    </source>
</evidence>
<dbReference type="CDD" id="cd06445">
    <property type="entry name" value="ATase"/>
    <property type="match status" value="1"/>
</dbReference>
<evidence type="ECO:0000313" key="3">
    <source>
        <dbReference type="EMBL" id="QHN42448.1"/>
    </source>
</evidence>
<proteinExistence type="predicted"/>
<sequence>MSDLEAEKQLRDRVYELMSELPLGKVTTYGDLAAMAGSPRAARIVGGIAHTGPAELPWHRLVNAQGGLAIGFPGGQDVQRQLLLQDGIECDEQWHIKEFGERRWRPSWNEQNLRLL</sequence>
<dbReference type="GO" id="GO:0032259">
    <property type="term" value="P:methylation"/>
    <property type="evidence" value="ECO:0007669"/>
    <property type="project" value="UniProtKB-KW"/>
</dbReference>
<dbReference type="InterPro" id="IPR014048">
    <property type="entry name" value="MethylDNA_cys_MeTrfase_DNA-bd"/>
</dbReference>
<accession>A0A857MJY3</accession>
<protein>
    <submittedName>
        <fullName evidence="3">Cysteine methyltransferase</fullName>
    </submittedName>
</protein>
<organism evidence="3 4">
    <name type="scientific">Candidatus Mycosynbacter amalyticus</name>
    <dbReference type="NCBI Taxonomy" id="2665156"/>
    <lineage>
        <taxon>Bacteria</taxon>
        <taxon>Candidatus Saccharimonadota</taxon>
        <taxon>Candidatus Saccharimonadota incertae sedis</taxon>
        <taxon>Candidatus Mycosynbacter</taxon>
    </lineage>
</organism>
<keyword evidence="1" id="KW-0227">DNA damage</keyword>
<feature type="domain" description="Methylated-DNA-[protein]-cysteine S-methyltransferase DNA binding" evidence="2">
    <location>
        <begin position="10"/>
        <end position="87"/>
    </location>
</feature>
<dbReference type="PANTHER" id="PTHR42942">
    <property type="entry name" value="6-O-METHYLGUANINE DNA METHYLTRANSFERASE"/>
    <property type="match status" value="1"/>
</dbReference>
<keyword evidence="3" id="KW-0808">Transferase</keyword>
<dbReference type="EMBL" id="CP045921">
    <property type="protein sequence ID" value="QHN42448.1"/>
    <property type="molecule type" value="Genomic_DNA"/>
</dbReference>